<dbReference type="EC" id="3.1.13.-" evidence="5"/>
<evidence type="ECO:0000313" key="7">
    <source>
        <dbReference type="EMBL" id="MPV86649.1"/>
    </source>
</evidence>
<dbReference type="EMBL" id="WHNW01000009">
    <property type="protein sequence ID" value="MPV86649.1"/>
    <property type="molecule type" value="Genomic_DNA"/>
</dbReference>
<dbReference type="InterPro" id="IPR005987">
    <property type="entry name" value="RNase_T"/>
</dbReference>
<feature type="binding site" evidence="5">
    <location>
        <position position="201"/>
    </location>
    <ligand>
        <name>Mg(2+)</name>
        <dbReference type="ChEBI" id="CHEBI:18420"/>
        <label>2</label>
        <note>catalytic</note>
    </ligand>
</feature>
<reference evidence="7 8" key="1">
    <citation type="submission" date="2019-10" db="EMBL/GenBank/DDBJ databases">
        <title>Cardiobacteriales fam. a chemoheterotrophic member of the order Cardiobacteriales, and proposal of Cardiobacteriales fam. nov.</title>
        <authorList>
            <person name="Wang C."/>
        </authorList>
    </citation>
    <scope>NUCLEOTIDE SEQUENCE [LARGE SCALE GENOMIC DNA]</scope>
    <source>
        <strain evidence="7 8">ML27</strain>
    </source>
</reference>
<feature type="binding site" evidence="5">
    <location>
        <position position="196"/>
    </location>
    <ligand>
        <name>Mg(2+)</name>
        <dbReference type="ChEBI" id="CHEBI:18420"/>
        <label>2</label>
        <note>catalytic</note>
    </ligand>
</feature>
<comment type="subunit">
    <text evidence="5">Homodimer.</text>
</comment>
<evidence type="ECO:0000259" key="6">
    <source>
        <dbReference type="SMART" id="SM00479"/>
    </source>
</evidence>
<dbReference type="Pfam" id="PF00929">
    <property type="entry name" value="RNase_T"/>
    <property type="match status" value="1"/>
</dbReference>
<accession>A0A6N7EZ61</accession>
<dbReference type="AlphaFoldDB" id="A0A6N7EZ61"/>
<evidence type="ECO:0000256" key="1">
    <source>
        <dbReference type="ARBA" id="ARBA00022694"/>
    </source>
</evidence>
<feature type="active site" description="Proton donor/acceptor" evidence="5">
    <location>
        <position position="196"/>
    </location>
</feature>
<comment type="cofactor">
    <cofactor evidence="5">
        <name>Mg(2+)</name>
        <dbReference type="ChEBI" id="CHEBI:18420"/>
    </cofactor>
    <text evidence="5">Binds two Mg(2+) per subunit. The active form of the enzyme binds two Mg(2+) ions in its active site. The first Mg(2+) forms only one salt bridge with the protein.</text>
</comment>
<keyword evidence="5" id="KW-0460">Magnesium</keyword>
<dbReference type="GO" id="GO:0008408">
    <property type="term" value="F:3'-5' exonuclease activity"/>
    <property type="evidence" value="ECO:0007669"/>
    <property type="project" value="TreeGrafter"/>
</dbReference>
<dbReference type="PANTHER" id="PTHR30231">
    <property type="entry name" value="DNA POLYMERASE III SUBUNIT EPSILON"/>
    <property type="match status" value="1"/>
</dbReference>
<comment type="similarity">
    <text evidence="5">Belongs to the RNase T family.</text>
</comment>
<dbReference type="InterPro" id="IPR013520">
    <property type="entry name" value="Ribonucl_H"/>
</dbReference>
<dbReference type="SMART" id="SM00479">
    <property type="entry name" value="EXOIII"/>
    <property type="match status" value="1"/>
</dbReference>
<dbReference type="GO" id="GO:0005829">
    <property type="term" value="C:cytosol"/>
    <property type="evidence" value="ECO:0007669"/>
    <property type="project" value="TreeGrafter"/>
</dbReference>
<keyword evidence="5" id="KW-0479">Metal-binding</keyword>
<dbReference type="HAMAP" id="MF_00157">
    <property type="entry name" value="RNase_T"/>
    <property type="match status" value="1"/>
</dbReference>
<keyword evidence="4 5" id="KW-0269">Exonuclease</keyword>
<dbReference type="RefSeq" id="WP_152810643.1">
    <property type="nucleotide sequence ID" value="NZ_WHNW01000009.1"/>
</dbReference>
<gene>
    <name evidence="5" type="primary">rnt</name>
    <name evidence="7" type="ORF">GCU85_07915</name>
</gene>
<comment type="caution">
    <text evidence="5">Lacks conserved residue(s) required for the propagation of feature annotation.</text>
</comment>
<evidence type="ECO:0000313" key="8">
    <source>
        <dbReference type="Proteomes" id="UP000471298"/>
    </source>
</evidence>
<evidence type="ECO:0000256" key="5">
    <source>
        <dbReference type="HAMAP-Rule" id="MF_00157"/>
    </source>
</evidence>
<feature type="site" description="Important for substrate binding and specificity" evidence="5">
    <location>
        <position position="139"/>
    </location>
</feature>
<feature type="binding site" evidence="5">
    <location>
        <position position="38"/>
    </location>
    <ligand>
        <name>Mg(2+)</name>
        <dbReference type="ChEBI" id="CHEBI:18420"/>
        <label>2</label>
        <note>catalytic</note>
    </ligand>
</feature>
<dbReference type="SUPFAM" id="SSF53098">
    <property type="entry name" value="Ribonuclease H-like"/>
    <property type="match status" value="1"/>
</dbReference>
<dbReference type="InParanoid" id="A0A6N7EZ61"/>
<dbReference type="Proteomes" id="UP000471298">
    <property type="component" value="Unassembled WGS sequence"/>
</dbReference>
<dbReference type="Gene3D" id="3.30.420.10">
    <property type="entry name" value="Ribonuclease H-like superfamily/Ribonuclease H"/>
    <property type="match status" value="1"/>
</dbReference>
<keyword evidence="2 5" id="KW-0540">Nuclease</keyword>
<keyword evidence="8" id="KW-1185">Reference proteome</keyword>
<dbReference type="PANTHER" id="PTHR30231:SF2">
    <property type="entry name" value="RIBONUCLEASE T"/>
    <property type="match status" value="1"/>
</dbReference>
<dbReference type="GO" id="GO:0003676">
    <property type="term" value="F:nucleic acid binding"/>
    <property type="evidence" value="ECO:0007669"/>
    <property type="project" value="InterPro"/>
</dbReference>
<proteinExistence type="inferred from homology"/>
<keyword evidence="3 5" id="KW-0378">Hydrolase</keyword>
<feature type="site" description="Important for substrate binding and specificity" evidence="5">
    <location>
        <position position="161"/>
    </location>
</feature>
<feature type="binding site" evidence="5">
    <location>
        <position position="40"/>
    </location>
    <ligand>
        <name>Mg(2+)</name>
        <dbReference type="ChEBI" id="CHEBI:18420"/>
        <label>2</label>
        <note>catalytic</note>
    </ligand>
</feature>
<dbReference type="GO" id="GO:0000287">
    <property type="term" value="F:magnesium ion binding"/>
    <property type="evidence" value="ECO:0007669"/>
    <property type="project" value="UniProtKB-UniRule"/>
</dbReference>
<evidence type="ECO:0000256" key="4">
    <source>
        <dbReference type="ARBA" id="ARBA00022839"/>
    </source>
</evidence>
<evidence type="ECO:0000256" key="2">
    <source>
        <dbReference type="ARBA" id="ARBA00022722"/>
    </source>
</evidence>
<organism evidence="7 8">
    <name type="scientific">Ostreibacterium oceani</name>
    <dbReference type="NCBI Taxonomy" id="2654998"/>
    <lineage>
        <taxon>Bacteria</taxon>
        <taxon>Pseudomonadati</taxon>
        <taxon>Pseudomonadota</taxon>
        <taxon>Gammaproteobacteria</taxon>
        <taxon>Cardiobacteriales</taxon>
        <taxon>Ostreibacteriaceae</taxon>
        <taxon>Ostreibacterium</taxon>
    </lineage>
</organism>
<dbReference type="InterPro" id="IPR012337">
    <property type="entry name" value="RNaseH-like_sf"/>
</dbReference>
<dbReference type="InterPro" id="IPR036397">
    <property type="entry name" value="RNaseH_sf"/>
</dbReference>
<feature type="site" description="Important for substrate binding and specificity" evidence="5">
    <location>
        <position position="44"/>
    </location>
</feature>
<comment type="caution">
    <text evidence="7">The sequence shown here is derived from an EMBL/GenBank/DDBJ whole genome shotgun (WGS) entry which is preliminary data.</text>
</comment>
<name>A0A6N7EZ61_9GAMM</name>
<protein>
    <recommendedName>
        <fullName evidence="5">Ribonuclease T</fullName>
        <ecNumber evidence="5">3.1.13.-</ecNumber>
    </recommendedName>
    <alternativeName>
        <fullName evidence="5">Exoribonuclease T</fullName>
        <shortName evidence="5">RNase T</shortName>
    </alternativeName>
</protein>
<feature type="binding site" evidence="5">
    <location>
        <position position="38"/>
    </location>
    <ligand>
        <name>Mg(2+)</name>
        <dbReference type="ChEBI" id="CHEBI:18420"/>
        <label>1</label>
        <note>catalytic</note>
    </ligand>
</feature>
<comment type="function">
    <text evidence="5">Trims short 3' overhangs of a variety of RNA species, leaving a one or two nucleotide 3' overhang. Responsible for the end-turnover of tRNA: specifically removes the terminal AMP residue from uncharged tRNA (tRNA-C-C-A). Also appears to be involved in tRNA biosynthesis.</text>
</comment>
<keyword evidence="1 5" id="KW-0819">tRNA processing</keyword>
<dbReference type="FunCoup" id="A0A6N7EZ61">
    <property type="interactions" value="24"/>
</dbReference>
<dbReference type="NCBIfam" id="TIGR01298">
    <property type="entry name" value="RNaseT"/>
    <property type="match status" value="1"/>
</dbReference>
<dbReference type="GO" id="GO:0008033">
    <property type="term" value="P:tRNA processing"/>
    <property type="evidence" value="ECO:0007669"/>
    <property type="project" value="UniProtKB-KW"/>
</dbReference>
<dbReference type="GO" id="GO:0045004">
    <property type="term" value="P:DNA replication proofreading"/>
    <property type="evidence" value="ECO:0007669"/>
    <property type="project" value="TreeGrafter"/>
</dbReference>
<feature type="domain" description="Exonuclease" evidence="6">
    <location>
        <begin position="33"/>
        <end position="218"/>
    </location>
</feature>
<sequence length="221" mass="23697">MTNKSAKPLTANPPIAKTAIAKTAIAKRFRGFLPVVVDLETGGFDANKHALLELAAVVLDMDERGNLFKKHTIHAHVKPFAGASIDPAALQVNGIVPNHPLRIAKDEKQALTELFSGLKKHLAEAGCSRAIMVAHNAMFDLGFLQAAVARCQIKDSPFHSFSTFDTVTLGGVMTGQTVLSRIAEQCGLDYDTAKAHGAKYDAELTADIFCQLVNRVGFSAD</sequence>
<dbReference type="GO" id="GO:0016896">
    <property type="term" value="F:RNA exonuclease activity, producing 5'-phosphomonoesters"/>
    <property type="evidence" value="ECO:0007669"/>
    <property type="project" value="UniProtKB-UniRule"/>
</dbReference>
<evidence type="ECO:0000256" key="3">
    <source>
        <dbReference type="ARBA" id="ARBA00022801"/>
    </source>
</evidence>